<sequence length="83" mass="9143">TIRAEVDTAFDAARNMARTFEVMAGSDGTGTPIYQRRDQLNAVLLSVLKDNPRFNGTYSAWLPNALDGRDDMYGDRKDVGSDA</sequence>
<evidence type="ECO:0000313" key="2">
    <source>
        <dbReference type="Proteomes" id="UP000249130"/>
    </source>
</evidence>
<reference evidence="1 2" key="1">
    <citation type="submission" date="2017-07" db="EMBL/GenBank/DDBJ databases">
        <title>Draft Genome Sequences of Select Purple Nonsulfur Bacteria.</title>
        <authorList>
            <person name="Lasarre B."/>
            <person name="Mckinlay J.B."/>
        </authorList>
    </citation>
    <scope>NUCLEOTIDE SEQUENCE [LARGE SCALE GENOMIC DNA]</scope>
    <source>
        <strain evidence="1 2">DSM 5909</strain>
    </source>
</reference>
<keyword evidence="2" id="KW-1185">Reference proteome</keyword>
<feature type="non-terminal residue" evidence="1">
    <location>
        <position position="1"/>
    </location>
</feature>
<feature type="non-terminal residue" evidence="1">
    <location>
        <position position="83"/>
    </location>
</feature>
<dbReference type="AlphaFoldDB" id="A0A327JYL1"/>
<name>A0A327JYL1_9BRAD</name>
<protein>
    <submittedName>
        <fullName evidence="1">Uncharacterized protein</fullName>
    </submittedName>
</protein>
<dbReference type="Proteomes" id="UP000249130">
    <property type="component" value="Unassembled WGS sequence"/>
</dbReference>
<accession>A0A327JYL1</accession>
<comment type="caution">
    <text evidence="1">The sequence shown here is derived from an EMBL/GenBank/DDBJ whole genome shotgun (WGS) entry which is preliminary data.</text>
</comment>
<evidence type="ECO:0000313" key="1">
    <source>
        <dbReference type="EMBL" id="RAI31267.1"/>
    </source>
</evidence>
<dbReference type="Gene3D" id="3.30.450.20">
    <property type="entry name" value="PAS domain"/>
    <property type="match status" value="1"/>
</dbReference>
<organism evidence="1 2">
    <name type="scientific">Rhodoplanes roseus</name>
    <dbReference type="NCBI Taxonomy" id="29409"/>
    <lineage>
        <taxon>Bacteria</taxon>
        <taxon>Pseudomonadati</taxon>
        <taxon>Pseudomonadota</taxon>
        <taxon>Alphaproteobacteria</taxon>
        <taxon>Hyphomicrobiales</taxon>
        <taxon>Nitrobacteraceae</taxon>
        <taxon>Rhodoplanes</taxon>
    </lineage>
</organism>
<dbReference type="EMBL" id="NPEX01000929">
    <property type="protein sequence ID" value="RAI31267.1"/>
    <property type="molecule type" value="Genomic_DNA"/>
</dbReference>
<proteinExistence type="predicted"/>
<gene>
    <name evidence="1" type="ORF">CH341_32760</name>
</gene>